<dbReference type="Proteomes" id="UP000295626">
    <property type="component" value="Unassembled WGS sequence"/>
</dbReference>
<keyword evidence="2" id="KW-1185">Reference proteome</keyword>
<gene>
    <name evidence="1" type="ORF">E1091_10585</name>
</gene>
<reference evidence="1 2" key="1">
    <citation type="submission" date="2019-02" db="EMBL/GenBank/DDBJ databases">
        <title>Draft genome sequences of novel Actinobacteria.</title>
        <authorList>
            <person name="Sahin N."/>
            <person name="Ay H."/>
            <person name="Saygin H."/>
        </authorList>
    </citation>
    <scope>NUCLEOTIDE SEQUENCE [LARGE SCALE GENOMIC DNA]</scope>
    <source>
        <strain evidence="1 2">JCM 30529</strain>
    </source>
</reference>
<proteinExistence type="predicted"/>
<name>A0ABY2DGM1_9ACTN</name>
<sequence>MNREQFLRKVAARYPDGEVLATATVLWEGWELDNYVAAVRQRGQVRLVTTDHGSVVETEAHLVRDAVRRHEQATASCRELLEQLS</sequence>
<evidence type="ECO:0000313" key="1">
    <source>
        <dbReference type="EMBL" id="TDB94913.1"/>
    </source>
</evidence>
<evidence type="ECO:0000313" key="2">
    <source>
        <dbReference type="Proteomes" id="UP000295626"/>
    </source>
</evidence>
<dbReference type="EMBL" id="SMKE01000335">
    <property type="protein sequence ID" value="TDB94913.1"/>
    <property type="molecule type" value="Genomic_DNA"/>
</dbReference>
<comment type="caution">
    <text evidence="1">The sequence shown here is derived from an EMBL/GenBank/DDBJ whole genome shotgun (WGS) entry which is preliminary data.</text>
</comment>
<protein>
    <submittedName>
        <fullName evidence="1">Uncharacterized protein</fullName>
    </submittedName>
</protein>
<accession>A0ABY2DGM1</accession>
<organism evidence="1 2">
    <name type="scientific">Micromonospora fluostatini</name>
    <dbReference type="NCBI Taxonomy" id="1629071"/>
    <lineage>
        <taxon>Bacteria</taxon>
        <taxon>Bacillati</taxon>
        <taxon>Actinomycetota</taxon>
        <taxon>Actinomycetes</taxon>
        <taxon>Micromonosporales</taxon>
        <taxon>Micromonosporaceae</taxon>
        <taxon>Micromonospora</taxon>
    </lineage>
</organism>